<name>X1BTZ6_9ZZZZ</name>
<comment type="caution">
    <text evidence="1">The sequence shown here is derived from an EMBL/GenBank/DDBJ whole genome shotgun (WGS) entry which is preliminary data.</text>
</comment>
<protein>
    <submittedName>
        <fullName evidence="1">Uncharacterized protein</fullName>
    </submittedName>
</protein>
<gene>
    <name evidence="1" type="ORF">S01H4_47353</name>
</gene>
<sequence>ADGVFDYRKVDVARRELENVIVKDGLKEGEMMVTEMLQGVASGMAAQIKLSSNGKAL</sequence>
<dbReference type="EMBL" id="BART01026572">
    <property type="protein sequence ID" value="GAG98505.1"/>
    <property type="molecule type" value="Genomic_DNA"/>
</dbReference>
<evidence type="ECO:0000313" key="1">
    <source>
        <dbReference type="EMBL" id="GAG98505.1"/>
    </source>
</evidence>
<feature type="non-terminal residue" evidence="1">
    <location>
        <position position="1"/>
    </location>
</feature>
<accession>X1BTZ6</accession>
<organism evidence="1">
    <name type="scientific">marine sediment metagenome</name>
    <dbReference type="NCBI Taxonomy" id="412755"/>
    <lineage>
        <taxon>unclassified sequences</taxon>
        <taxon>metagenomes</taxon>
        <taxon>ecological metagenomes</taxon>
    </lineage>
</organism>
<dbReference type="AlphaFoldDB" id="X1BTZ6"/>
<proteinExistence type="predicted"/>
<reference evidence="1" key="1">
    <citation type="journal article" date="2014" name="Front. Microbiol.">
        <title>High frequency of phylogenetically diverse reductive dehalogenase-homologous genes in deep subseafloor sedimentary metagenomes.</title>
        <authorList>
            <person name="Kawai M."/>
            <person name="Futagami T."/>
            <person name="Toyoda A."/>
            <person name="Takaki Y."/>
            <person name="Nishi S."/>
            <person name="Hori S."/>
            <person name="Arai W."/>
            <person name="Tsubouchi T."/>
            <person name="Morono Y."/>
            <person name="Uchiyama I."/>
            <person name="Ito T."/>
            <person name="Fujiyama A."/>
            <person name="Inagaki F."/>
            <person name="Takami H."/>
        </authorList>
    </citation>
    <scope>NUCLEOTIDE SEQUENCE</scope>
    <source>
        <strain evidence="1">Expedition CK06-06</strain>
    </source>
</reference>
<dbReference type="Gene3D" id="2.40.420.20">
    <property type="match status" value="1"/>
</dbReference>